<evidence type="ECO:0000256" key="5">
    <source>
        <dbReference type="ARBA" id="ARBA00022671"/>
    </source>
</evidence>
<dbReference type="GO" id="GO:0046854">
    <property type="term" value="P:phosphatidylinositol phosphate biosynthetic process"/>
    <property type="evidence" value="ECO:0007669"/>
    <property type="project" value="InterPro"/>
</dbReference>
<dbReference type="GO" id="GO:0006020">
    <property type="term" value="P:inositol metabolic process"/>
    <property type="evidence" value="ECO:0007669"/>
    <property type="project" value="TreeGrafter"/>
</dbReference>
<feature type="binding site" evidence="9">
    <location>
        <position position="97"/>
    </location>
    <ligand>
        <name>Mg(2+)</name>
        <dbReference type="ChEBI" id="CHEBI:18420"/>
        <label>1</label>
        <note>catalytic</note>
    </ligand>
</feature>
<keyword evidence="8 9" id="KW-0460">Magnesium</keyword>
<evidence type="ECO:0000256" key="2">
    <source>
        <dbReference type="ARBA" id="ARBA00001946"/>
    </source>
</evidence>
<dbReference type="SUPFAM" id="SSF56655">
    <property type="entry name" value="Carbohydrate phosphatase"/>
    <property type="match status" value="1"/>
</dbReference>
<name>A0AAN7WPD1_9SACH</name>
<dbReference type="GO" id="GO:0046872">
    <property type="term" value="F:metal ion binding"/>
    <property type="evidence" value="ECO:0007669"/>
    <property type="project" value="UniProtKB-KW"/>
</dbReference>
<dbReference type="InterPro" id="IPR000760">
    <property type="entry name" value="Inositol_monophosphatase-like"/>
</dbReference>
<evidence type="ECO:0000256" key="4">
    <source>
        <dbReference type="ARBA" id="ARBA00009759"/>
    </source>
</evidence>
<dbReference type="Gene3D" id="3.40.190.80">
    <property type="match status" value="1"/>
</dbReference>
<dbReference type="EMBL" id="JAWIZZ010000036">
    <property type="protein sequence ID" value="KAK5781398.1"/>
    <property type="molecule type" value="Genomic_DNA"/>
</dbReference>
<dbReference type="GO" id="GO:0008934">
    <property type="term" value="F:inositol monophosphate 1-phosphatase activity"/>
    <property type="evidence" value="ECO:0007669"/>
    <property type="project" value="InterPro"/>
</dbReference>
<dbReference type="GO" id="GO:0007165">
    <property type="term" value="P:signal transduction"/>
    <property type="evidence" value="ECO:0007669"/>
    <property type="project" value="TreeGrafter"/>
</dbReference>
<sequence>MSFTNNELKEIEIFVVNLLRDKVGPIIKSETGITSQQYIDKTNAVDLVTKYDKQVEAIIKDTIKDKFGDKFNFIGEEEYIPGKTKISNNPTFILDPIDGTTNFIHGFPYSCCSLGLAIDGHPVVGVVYNPHLNQLFHASRGNGAFLNNQRINATSRRLTLQKSLIGLEAGSERSTEPDSNFNKKMTTYKNLLSEDGGFIHGYRSFGSAAMNICHTAIGVLDAYWEGGCWAWDVCAGWCILEETGGRIVGGNPGEWDVPINGRCYLAIRGGCGKNEQDKFTKDFWDQVDGKLQYSE</sequence>
<evidence type="ECO:0000256" key="7">
    <source>
        <dbReference type="ARBA" id="ARBA00022801"/>
    </source>
</evidence>
<evidence type="ECO:0000256" key="9">
    <source>
        <dbReference type="PIRSR" id="PIRSR600760-2"/>
    </source>
</evidence>
<dbReference type="Pfam" id="PF00459">
    <property type="entry name" value="Inositol_P"/>
    <property type="match status" value="1"/>
</dbReference>
<feature type="binding site" evidence="9">
    <location>
        <position position="95"/>
    </location>
    <ligand>
        <name>Mg(2+)</name>
        <dbReference type="ChEBI" id="CHEBI:18420"/>
        <label>1</label>
        <note>catalytic</note>
    </ligand>
</feature>
<feature type="binding site" evidence="9">
    <location>
        <position position="76"/>
    </location>
    <ligand>
        <name>Mg(2+)</name>
        <dbReference type="ChEBI" id="CHEBI:18420"/>
        <label>1</label>
        <note>catalytic</note>
    </ligand>
</feature>
<dbReference type="InterPro" id="IPR020550">
    <property type="entry name" value="Inositol_monophosphatase_CS"/>
</dbReference>
<dbReference type="PROSITE" id="PS00630">
    <property type="entry name" value="IMP_2"/>
    <property type="match status" value="1"/>
</dbReference>
<gene>
    <name evidence="11" type="ORF">RI543_001240</name>
</gene>
<proteinExistence type="inferred from homology"/>
<evidence type="ECO:0000313" key="11">
    <source>
        <dbReference type="EMBL" id="KAK5781398.1"/>
    </source>
</evidence>
<keyword evidence="7 10" id="KW-0378">Hydrolase</keyword>
<reference evidence="12" key="1">
    <citation type="submission" date="2023-07" db="EMBL/GenBank/DDBJ databases">
        <title>A draft genome of Kazachstania heterogenica Y-27499.</title>
        <authorList>
            <person name="Donic C."/>
            <person name="Kralova J.S."/>
            <person name="Fidel L."/>
            <person name="Ben-Dor S."/>
            <person name="Jung S."/>
        </authorList>
    </citation>
    <scope>NUCLEOTIDE SEQUENCE [LARGE SCALE GENOMIC DNA]</scope>
    <source>
        <strain evidence="12">Y27499</strain>
    </source>
</reference>
<dbReference type="InterPro" id="IPR033942">
    <property type="entry name" value="IMPase"/>
</dbReference>
<dbReference type="FunFam" id="3.30.540.10:FF:000013">
    <property type="entry name" value="Inositol-1-monophosphatase"/>
    <property type="match status" value="1"/>
</dbReference>
<dbReference type="EC" id="3.1.3.25" evidence="10"/>
<dbReference type="PRINTS" id="PR00377">
    <property type="entry name" value="IMPHPHTASES"/>
</dbReference>
<dbReference type="CDD" id="cd01639">
    <property type="entry name" value="IMPase"/>
    <property type="match status" value="1"/>
</dbReference>
<dbReference type="PANTHER" id="PTHR20854:SF4">
    <property type="entry name" value="INOSITOL-1-MONOPHOSPHATASE-RELATED"/>
    <property type="match status" value="1"/>
</dbReference>
<keyword evidence="5" id="KW-0452">Lithium</keyword>
<comment type="similarity">
    <text evidence="4 10">Belongs to the inositol monophosphatase superfamily.</text>
</comment>
<comment type="catalytic activity">
    <reaction evidence="1 10">
        <text>a myo-inositol phosphate + H2O = myo-inositol + phosphate</text>
        <dbReference type="Rhea" id="RHEA:24056"/>
        <dbReference type="ChEBI" id="CHEBI:15377"/>
        <dbReference type="ChEBI" id="CHEBI:17268"/>
        <dbReference type="ChEBI" id="CHEBI:43474"/>
        <dbReference type="ChEBI" id="CHEBI:84139"/>
        <dbReference type="EC" id="3.1.3.25"/>
    </reaction>
</comment>
<accession>A0AAN7WPD1</accession>
<evidence type="ECO:0000256" key="3">
    <source>
        <dbReference type="ARBA" id="ARBA00005152"/>
    </source>
</evidence>
<feature type="binding site" evidence="9">
    <location>
        <position position="232"/>
    </location>
    <ligand>
        <name>Mg(2+)</name>
        <dbReference type="ChEBI" id="CHEBI:18420"/>
        <label>1</label>
        <note>catalytic</note>
    </ligand>
</feature>
<dbReference type="AlphaFoldDB" id="A0AAN7WPD1"/>
<dbReference type="Proteomes" id="UP001306508">
    <property type="component" value="Unassembled WGS sequence"/>
</dbReference>
<comment type="cofactor">
    <cofactor evidence="2 9 10">
        <name>Mg(2+)</name>
        <dbReference type="ChEBI" id="CHEBI:18420"/>
    </cofactor>
</comment>
<dbReference type="GO" id="GO:0071545">
    <property type="term" value="P:inositol phosphate catabolic process"/>
    <property type="evidence" value="ECO:0007669"/>
    <property type="project" value="UniProtKB-ARBA"/>
</dbReference>
<comment type="caution">
    <text evidence="11">The sequence shown here is derived from an EMBL/GenBank/DDBJ whole genome shotgun (WGS) entry which is preliminary data.</text>
</comment>
<dbReference type="FunFam" id="3.40.190.80:FF:000012">
    <property type="entry name" value="Inositol-1-monophosphatase"/>
    <property type="match status" value="1"/>
</dbReference>
<dbReference type="PROSITE" id="PS00629">
    <property type="entry name" value="IMP_1"/>
    <property type="match status" value="1"/>
</dbReference>
<protein>
    <recommendedName>
        <fullName evidence="10">Inositol-1-monophosphatase</fullName>
        <ecNumber evidence="10">3.1.3.25</ecNumber>
    </recommendedName>
</protein>
<dbReference type="Gene3D" id="3.30.540.10">
    <property type="entry name" value="Fructose-1,6-Bisphosphatase, subunit A, domain 1"/>
    <property type="match status" value="1"/>
</dbReference>
<keyword evidence="12" id="KW-1185">Reference proteome</keyword>
<evidence type="ECO:0000256" key="1">
    <source>
        <dbReference type="ARBA" id="ARBA00001033"/>
    </source>
</evidence>
<dbReference type="InterPro" id="IPR020583">
    <property type="entry name" value="Inositol_monoP_metal-BS"/>
</dbReference>
<organism evidence="11 12">
    <name type="scientific">Arxiozyma heterogenica</name>
    <dbReference type="NCBI Taxonomy" id="278026"/>
    <lineage>
        <taxon>Eukaryota</taxon>
        <taxon>Fungi</taxon>
        <taxon>Dikarya</taxon>
        <taxon>Ascomycota</taxon>
        <taxon>Saccharomycotina</taxon>
        <taxon>Saccharomycetes</taxon>
        <taxon>Saccharomycetales</taxon>
        <taxon>Saccharomycetaceae</taxon>
        <taxon>Arxiozyma</taxon>
    </lineage>
</organism>
<feature type="binding site" evidence="9">
    <location>
        <position position="98"/>
    </location>
    <ligand>
        <name>Mg(2+)</name>
        <dbReference type="ChEBI" id="CHEBI:18420"/>
        <label>1</label>
        <note>catalytic</note>
    </ligand>
</feature>
<keyword evidence="6 9" id="KW-0479">Metal-binding</keyword>
<evidence type="ECO:0000313" key="12">
    <source>
        <dbReference type="Proteomes" id="UP001306508"/>
    </source>
</evidence>
<evidence type="ECO:0000256" key="8">
    <source>
        <dbReference type="ARBA" id="ARBA00022842"/>
    </source>
</evidence>
<dbReference type="PANTHER" id="PTHR20854">
    <property type="entry name" value="INOSITOL MONOPHOSPHATASE"/>
    <property type="match status" value="1"/>
</dbReference>
<comment type="pathway">
    <text evidence="3 10">Polyol metabolism; myo-inositol biosynthesis; myo-inositol from D-glucose 6-phosphate: step 2/2.</text>
</comment>
<evidence type="ECO:0000256" key="6">
    <source>
        <dbReference type="ARBA" id="ARBA00022723"/>
    </source>
</evidence>
<evidence type="ECO:0000256" key="10">
    <source>
        <dbReference type="RuleBase" id="RU364068"/>
    </source>
</evidence>